<proteinExistence type="predicted"/>
<organism evidence="3 4">
    <name type="scientific">Thermobifida alba</name>
    <name type="common">Thermomonospora alba</name>
    <dbReference type="NCBI Taxonomy" id="53522"/>
    <lineage>
        <taxon>Bacteria</taxon>
        <taxon>Bacillati</taxon>
        <taxon>Actinomycetota</taxon>
        <taxon>Actinomycetes</taxon>
        <taxon>Streptosporangiales</taxon>
        <taxon>Nocardiopsidaceae</taxon>
        <taxon>Thermobifida</taxon>
    </lineage>
</organism>
<feature type="transmembrane region" description="Helical" evidence="2">
    <location>
        <begin position="35"/>
        <end position="56"/>
    </location>
</feature>
<dbReference type="Pfam" id="PF10935">
    <property type="entry name" value="DUF2637"/>
    <property type="match status" value="1"/>
</dbReference>
<evidence type="ECO:0000313" key="3">
    <source>
        <dbReference type="EMBL" id="UPT23614.1"/>
    </source>
</evidence>
<keyword evidence="2" id="KW-1133">Transmembrane helix</keyword>
<reference evidence="3 4" key="1">
    <citation type="submission" date="2020-04" db="EMBL/GenBank/DDBJ databases">
        <title>Thermobifida alba genome sequencing and assembly.</title>
        <authorList>
            <person name="Luzics S."/>
            <person name="Horvath B."/>
            <person name="Nagy I."/>
            <person name="Toth A."/>
            <person name="Nagy I."/>
            <person name="Kukolya J."/>
        </authorList>
    </citation>
    <scope>NUCLEOTIDE SEQUENCE [LARGE SCALE GENOMIC DNA]</scope>
    <source>
        <strain evidence="3 4">DSM 43795</strain>
    </source>
</reference>
<dbReference type="EMBL" id="CP051627">
    <property type="protein sequence ID" value="UPT23614.1"/>
    <property type="molecule type" value="Genomic_DNA"/>
</dbReference>
<evidence type="ECO:0008006" key="5">
    <source>
        <dbReference type="Google" id="ProtNLM"/>
    </source>
</evidence>
<accession>A0ABY4L7K1</accession>
<feature type="transmembrane region" description="Helical" evidence="2">
    <location>
        <begin position="96"/>
        <end position="116"/>
    </location>
</feature>
<name>A0ABY4L7K1_THEAE</name>
<keyword evidence="4" id="KW-1185">Reference proteome</keyword>
<feature type="compositionally biased region" description="Low complexity" evidence="1">
    <location>
        <begin position="166"/>
        <end position="176"/>
    </location>
</feature>
<feature type="compositionally biased region" description="Acidic residues" evidence="1">
    <location>
        <begin position="281"/>
        <end position="302"/>
    </location>
</feature>
<keyword evidence="2" id="KW-0472">Membrane</keyword>
<feature type="compositionally biased region" description="Basic and acidic residues" evidence="1">
    <location>
        <begin position="138"/>
        <end position="153"/>
    </location>
</feature>
<keyword evidence="2" id="KW-0812">Transmembrane</keyword>
<feature type="compositionally biased region" description="Low complexity" evidence="1">
    <location>
        <begin position="250"/>
        <end position="260"/>
    </location>
</feature>
<evidence type="ECO:0000313" key="4">
    <source>
        <dbReference type="Proteomes" id="UP000832041"/>
    </source>
</evidence>
<protein>
    <recommendedName>
        <fullName evidence="5">DUF2637 domain-containing protein</fullName>
    </recommendedName>
</protein>
<gene>
    <name evidence="3" type="ORF">FOF52_18625</name>
</gene>
<feature type="compositionally biased region" description="Low complexity" evidence="1">
    <location>
        <begin position="322"/>
        <end position="353"/>
    </location>
</feature>
<feature type="compositionally biased region" description="Basic and acidic residues" evidence="1">
    <location>
        <begin position="215"/>
        <end position="227"/>
    </location>
</feature>
<feature type="transmembrane region" description="Helical" evidence="2">
    <location>
        <begin position="65"/>
        <end position="84"/>
    </location>
</feature>
<sequence>MAVLGVAAIAACAVLLSYNGIYQIAVRGGAAGWTAHLYPGLFTLLLLMAFWATYLLREAPRRRRVWVDALVLVMILSAAAASALRSFRYELLEWAATLVVAVTPWLALLVSFRLLLWIVAQVRGERVPAPRSSAGDGTVDREAVDREEARHAPDVAPSPEGASGRVPVPQEAAPALVLPPPPEPVVDSTPSPAPLSEEDARAAAAAPTAPDPFDDFFREEPVQRPDLPEPAPAGPAPDGGGLPKRVPSTGGSAIRQAAGARGREEPEEPAGPSGPAHADPVDAEADDADWESITDPEDDWETGDSSLVDDPAGDEAHRWEPEPAVAAPPAAPAEPVAAEPAVASGADADAVPSEPAKPALRSRPVALRPRRSGIPPLRPPSSEVRSSPAPPEE</sequence>
<evidence type="ECO:0000256" key="1">
    <source>
        <dbReference type="SAM" id="MobiDB-lite"/>
    </source>
</evidence>
<evidence type="ECO:0000256" key="2">
    <source>
        <dbReference type="SAM" id="Phobius"/>
    </source>
</evidence>
<dbReference type="Proteomes" id="UP000832041">
    <property type="component" value="Chromosome"/>
</dbReference>
<dbReference type="InterPro" id="IPR021235">
    <property type="entry name" value="DUF2637"/>
</dbReference>
<feature type="region of interest" description="Disordered" evidence="1">
    <location>
        <begin position="128"/>
        <end position="393"/>
    </location>
</feature>